<feature type="disulfide bond" evidence="20">
    <location>
        <begin position="596"/>
        <end position="608"/>
    </location>
</feature>
<dbReference type="InterPro" id="IPR023415">
    <property type="entry name" value="LDLR_class-A_CS"/>
</dbReference>
<dbReference type="AlphaFoldDB" id="A0A077YW89"/>
<dbReference type="Pfam" id="PF00089">
    <property type="entry name" value="Trypsin"/>
    <property type="match status" value="1"/>
</dbReference>
<dbReference type="GO" id="GO:0016020">
    <property type="term" value="C:membrane"/>
    <property type="evidence" value="ECO:0007669"/>
    <property type="project" value="UniProtKB-SubCell"/>
</dbReference>
<dbReference type="InterPro" id="IPR001314">
    <property type="entry name" value="Peptidase_S1A"/>
</dbReference>
<evidence type="ECO:0000259" key="28">
    <source>
        <dbReference type="PROSITE" id="PS50948"/>
    </source>
</evidence>
<keyword evidence="14" id="KW-1133">Transmembrane helix</keyword>
<sequence length="1012" mass="113172">MGYGWTGTLLTVLLSLFQFKTSVASFVKLQVNEIPNPLLQARNSRQMGSGQLVRLRGINRRFGEGRVEVMSGDLWGLICGDQFSINEANVICRQLGFERGANNFTTIELFGPPDSRHFNLIGLSCQGSERNVFHCRRNLHGRCSPPSRSVSVMCKQNYPSRCSPGGILFREKCFHFFNNLDYSFDMAEAQCLRMGGGLAVITSQEENDFISDVLSTLSEHVRRPKSWYIGGRRQEGSWKWQTDRILRQTTFSKWDPKGAKIHRNQDCVVMWNQRRFGSDYYYWDATNCRKRLPFVCQKDAYDIGCRVGDGSTYKGSANVSGTGLGCLPWAGSTVKSSLPYRQQQMLEQNYCRNPNGSPEPWCIVERDRRERCDIPECVVSNDILTDEQSSSLECGKDEIKCGDLQMYAKCTFCLARLFWLLQCFLKTNLQCAKRCLHGKNFICNSFSYDYKERVCLLSSSSAKSGLALSDVSSSDYYERTRPKGSEEKTTFKARLTGGTVPWEGKVEVNIGGSWAAVCDDGWNINAARVVCRQLGYPQALRSWIGMTNPKNYLMDDVKCTGNERYLNECRFSGWGKHDCGPNEAAGVQCAVTETECLPKKFKCTSGHCIDFKWICDGEDDCGDGSDEDQKKCKDPVEVRLVNGTSPDKGRIEVKYYGIWGSVCSSGFTVDDAKVICRMLKHNGTPMIYPNGKFGSSKGPIWLQQPGCSGDEKTLKQCRIRRWGVNKCTHAEDVAITCAEPLHVTIPDVPPSPSSPDCGRTFVSFRARDPRHGYLARVVGGFEVRHGAFPWTAAIKLEDNRHLCGASIVSNYHLISAAHCFEDVPDISLYSIVVGDWDTNVPDGTEQKFSIEYVSLVPGYENILKDDIAVIKIKPKNNSGIVFSKFVQPICLPEVNASYEPGNKCTISGWGSTGTQNPRRLQAAEIPILSQKTCSDPLVYGNLLTEHTFCAGYLQGHVDSCKGDSGGPFACLVNGKYYLHGVISWGDGCAQQYRPGVYTRVKDYLSWIKEQLV</sequence>
<dbReference type="PRINTS" id="PR00722">
    <property type="entry name" value="CHYMOTRYPSIN"/>
</dbReference>
<dbReference type="PRINTS" id="PR00258">
    <property type="entry name" value="SPERACTRCPTR"/>
</dbReference>
<dbReference type="Gene3D" id="3.10.100.10">
    <property type="entry name" value="Mannose-Binding Protein A, subunit A"/>
    <property type="match status" value="1"/>
</dbReference>
<dbReference type="InterPro" id="IPR038178">
    <property type="entry name" value="Kringle_sf"/>
</dbReference>
<evidence type="ECO:0000256" key="4">
    <source>
        <dbReference type="ARBA" id="ARBA00017669"/>
    </source>
</evidence>
<dbReference type="PROSITE" id="PS01209">
    <property type="entry name" value="LDLRA_1"/>
    <property type="match status" value="1"/>
</dbReference>
<evidence type="ECO:0000259" key="24">
    <source>
        <dbReference type="PROSITE" id="PS50041"/>
    </source>
</evidence>
<evidence type="ECO:0000256" key="17">
    <source>
        <dbReference type="ARBA" id="ARBA00023180"/>
    </source>
</evidence>
<feature type="domain" description="SRCR" evidence="27">
    <location>
        <begin position="53"/>
        <end position="155"/>
    </location>
</feature>
<dbReference type="InterPro" id="IPR016187">
    <property type="entry name" value="CTDL_fold"/>
</dbReference>
<evidence type="ECO:0000256" key="10">
    <source>
        <dbReference type="ARBA" id="ARBA00022729"/>
    </source>
</evidence>
<dbReference type="InterPro" id="IPR013806">
    <property type="entry name" value="Kringle-like"/>
</dbReference>
<feature type="domain" description="Kringle" evidence="25">
    <location>
        <begin position="304"/>
        <end position="377"/>
    </location>
</feature>
<dbReference type="PROSITE" id="PS00420">
    <property type="entry name" value="SRCR_1"/>
    <property type="match status" value="1"/>
</dbReference>
<keyword evidence="30" id="KW-1185">Reference proteome</keyword>
<dbReference type="SUPFAM" id="SSF57424">
    <property type="entry name" value="LDL receptor-like module"/>
    <property type="match status" value="1"/>
</dbReference>
<dbReference type="SMART" id="SM00202">
    <property type="entry name" value="SR"/>
    <property type="match status" value="3"/>
</dbReference>
<dbReference type="GO" id="GO:0004252">
    <property type="term" value="F:serine-type endopeptidase activity"/>
    <property type="evidence" value="ECO:0007669"/>
    <property type="project" value="InterPro"/>
</dbReference>
<reference evidence="29" key="2">
    <citation type="submission" date="2014-03" db="EMBL/GenBank/DDBJ databases">
        <title>The whipworm genome and dual-species transcriptomics of an intimate host-pathogen interaction.</title>
        <authorList>
            <person name="Foth B.J."/>
            <person name="Tsai I.J."/>
            <person name="Reid A.J."/>
            <person name="Bancroft A.J."/>
            <person name="Nichol S."/>
            <person name="Tracey A."/>
            <person name="Holroyd N."/>
            <person name="Cotton J.A."/>
            <person name="Stanley E.J."/>
            <person name="Zarowiecki M."/>
            <person name="Liu J.Z."/>
            <person name="Huckvale T."/>
            <person name="Cooper P.J."/>
            <person name="Grencis R.K."/>
            <person name="Berriman M."/>
        </authorList>
    </citation>
    <scope>NUCLEOTIDE SEQUENCE [LARGE SCALE GENOMIC DNA]</scope>
</reference>
<feature type="domain" description="SRCR" evidence="27">
    <location>
        <begin position="493"/>
        <end position="590"/>
    </location>
</feature>
<dbReference type="PROSITE" id="PS50948">
    <property type="entry name" value="PAN"/>
    <property type="match status" value="1"/>
</dbReference>
<evidence type="ECO:0000256" key="13">
    <source>
        <dbReference type="ARBA" id="ARBA00022825"/>
    </source>
</evidence>
<dbReference type="SUPFAM" id="SSF56487">
    <property type="entry name" value="SRCR-like"/>
    <property type="match status" value="3"/>
</dbReference>
<feature type="chain" id="PRO_5001728186" description="Neurotrypsin" evidence="23">
    <location>
        <begin position="25"/>
        <end position="1012"/>
    </location>
</feature>
<dbReference type="SUPFAM" id="SSF57414">
    <property type="entry name" value="Hairpin loop containing domain-like"/>
    <property type="match status" value="1"/>
</dbReference>
<dbReference type="CDD" id="cd00190">
    <property type="entry name" value="Tryp_SPc"/>
    <property type="match status" value="1"/>
</dbReference>
<keyword evidence="16 21" id="KW-1015">Disulfide bond</keyword>
<comment type="caution">
    <text evidence="21">Lacks conserved residue(s) required for the propagation of feature annotation.</text>
</comment>
<protein>
    <recommendedName>
        <fullName evidence="4">Neurotrypsin</fullName>
    </recommendedName>
    <alternativeName>
        <fullName evidence="18">Serine protease 12</fullName>
    </alternativeName>
</protein>
<feature type="domain" description="Peptidase S1" evidence="26">
    <location>
        <begin position="777"/>
        <end position="1012"/>
    </location>
</feature>
<evidence type="ECO:0000256" key="2">
    <source>
        <dbReference type="ARBA" id="ARBA00004167"/>
    </source>
</evidence>
<dbReference type="Gene3D" id="2.40.20.10">
    <property type="entry name" value="Plasminogen Kringle 4"/>
    <property type="match status" value="1"/>
</dbReference>
<evidence type="ECO:0000256" key="22">
    <source>
        <dbReference type="RuleBase" id="RU363034"/>
    </source>
</evidence>
<evidence type="ECO:0000256" key="3">
    <source>
        <dbReference type="ARBA" id="ARBA00004613"/>
    </source>
</evidence>
<dbReference type="SUPFAM" id="SSF56436">
    <property type="entry name" value="C-type lectin-like"/>
    <property type="match status" value="1"/>
</dbReference>
<dbReference type="Gene3D" id="2.40.10.10">
    <property type="entry name" value="Trypsin-like serine proteases"/>
    <property type="match status" value="1"/>
</dbReference>
<dbReference type="InterPro" id="IPR033116">
    <property type="entry name" value="TRYPSIN_SER"/>
</dbReference>
<dbReference type="Pfam" id="PF00057">
    <property type="entry name" value="Ldl_recept_a"/>
    <property type="match status" value="1"/>
</dbReference>
<evidence type="ECO:0000259" key="26">
    <source>
        <dbReference type="PROSITE" id="PS50240"/>
    </source>
</evidence>
<dbReference type="CDD" id="cd00112">
    <property type="entry name" value="LDLa"/>
    <property type="match status" value="1"/>
</dbReference>
<proteinExistence type="predicted"/>
<feature type="disulfide bond" evidence="21">
    <location>
        <begin position="125"/>
        <end position="135"/>
    </location>
</feature>
<dbReference type="PANTHER" id="PTHR48071:SF18">
    <property type="entry name" value="DELETED IN MALIGNANT BRAIN TUMORS 1 PROTEIN-RELATED"/>
    <property type="match status" value="1"/>
</dbReference>
<dbReference type="InterPro" id="IPR001304">
    <property type="entry name" value="C-type_lectin-like"/>
</dbReference>
<evidence type="ECO:0000256" key="15">
    <source>
        <dbReference type="ARBA" id="ARBA00023136"/>
    </source>
</evidence>
<evidence type="ECO:0000256" key="6">
    <source>
        <dbReference type="ARBA" id="ARBA00022572"/>
    </source>
</evidence>
<name>A0A077YW89_TRITR</name>
<dbReference type="FunFam" id="3.10.250.10:FF:000016">
    <property type="entry name" value="Scavenger receptor cysteine-rich protein type 12"/>
    <property type="match status" value="1"/>
</dbReference>
<dbReference type="FunFam" id="2.40.10.10:FF:000003">
    <property type="entry name" value="Transmembrane serine protease 3"/>
    <property type="match status" value="1"/>
</dbReference>
<dbReference type="GO" id="GO:0005576">
    <property type="term" value="C:extracellular region"/>
    <property type="evidence" value="ECO:0007669"/>
    <property type="project" value="UniProtKB-SubCell"/>
</dbReference>
<dbReference type="PROSITE" id="PS50240">
    <property type="entry name" value="TRYPSIN_DOM"/>
    <property type="match status" value="1"/>
</dbReference>
<feature type="domain" description="C-type lectin" evidence="24">
    <location>
        <begin position="169"/>
        <end position="297"/>
    </location>
</feature>
<reference evidence="29" key="1">
    <citation type="submission" date="2014-01" db="EMBL/GenBank/DDBJ databases">
        <authorList>
            <person name="Aslett M."/>
        </authorList>
    </citation>
    <scope>NUCLEOTIDE SEQUENCE</scope>
</reference>
<evidence type="ECO:0000256" key="20">
    <source>
        <dbReference type="PROSITE-ProRule" id="PRU00124"/>
    </source>
</evidence>
<accession>A0A077YW89</accession>
<evidence type="ECO:0000256" key="8">
    <source>
        <dbReference type="ARBA" id="ARBA00022692"/>
    </source>
</evidence>
<dbReference type="PRINTS" id="PR00018">
    <property type="entry name" value="KRINGLE"/>
</dbReference>
<evidence type="ECO:0000256" key="23">
    <source>
        <dbReference type="SAM" id="SignalP"/>
    </source>
</evidence>
<keyword evidence="9" id="KW-0356">Hemostasis</keyword>
<keyword evidence="11" id="KW-0677">Repeat</keyword>
<dbReference type="SMART" id="SM00130">
    <property type="entry name" value="KR"/>
    <property type="match status" value="1"/>
</dbReference>
<dbReference type="GO" id="GO:0006508">
    <property type="term" value="P:proteolysis"/>
    <property type="evidence" value="ECO:0007669"/>
    <property type="project" value="UniProtKB-KW"/>
</dbReference>
<dbReference type="InterPro" id="IPR018114">
    <property type="entry name" value="TRYPSIN_HIS"/>
</dbReference>
<dbReference type="SUPFAM" id="SSF50494">
    <property type="entry name" value="Trypsin-like serine proteases"/>
    <property type="match status" value="1"/>
</dbReference>
<keyword evidence="7 22" id="KW-0645">Protease</keyword>
<dbReference type="PROSITE" id="PS50068">
    <property type="entry name" value="LDLRA_2"/>
    <property type="match status" value="1"/>
</dbReference>
<dbReference type="InterPro" id="IPR001190">
    <property type="entry name" value="SRCR"/>
</dbReference>
<evidence type="ECO:0000256" key="5">
    <source>
        <dbReference type="ARBA" id="ARBA00022525"/>
    </source>
</evidence>
<dbReference type="SMART" id="SM00034">
    <property type="entry name" value="CLECT"/>
    <property type="match status" value="1"/>
</dbReference>
<dbReference type="PROSITE" id="PS50287">
    <property type="entry name" value="SRCR_2"/>
    <property type="match status" value="3"/>
</dbReference>
<evidence type="ECO:0000256" key="14">
    <source>
        <dbReference type="ARBA" id="ARBA00022989"/>
    </source>
</evidence>
<feature type="domain" description="Apple" evidence="28">
    <location>
        <begin position="394"/>
        <end position="481"/>
    </location>
</feature>
<dbReference type="PANTHER" id="PTHR48071">
    <property type="entry name" value="SRCR DOMAIN-CONTAINING PROTEIN"/>
    <property type="match status" value="1"/>
</dbReference>
<dbReference type="InterPro" id="IPR002172">
    <property type="entry name" value="LDrepeatLR_classA_rpt"/>
</dbReference>
<keyword evidence="10 23" id="KW-0732">Signal</keyword>
<dbReference type="STRING" id="36087.A0A077YW89"/>
<feature type="disulfide bond" evidence="21">
    <location>
        <begin position="707"/>
        <end position="717"/>
    </location>
</feature>
<evidence type="ECO:0000256" key="1">
    <source>
        <dbReference type="ARBA" id="ARBA00002744"/>
    </source>
</evidence>
<keyword evidence="12 22" id="KW-0378">Hydrolase</keyword>
<dbReference type="InterPro" id="IPR036772">
    <property type="entry name" value="SRCR-like_dom_sf"/>
</dbReference>
<dbReference type="InterPro" id="IPR018056">
    <property type="entry name" value="Kringle_CS"/>
</dbReference>
<dbReference type="SMART" id="SM00192">
    <property type="entry name" value="LDLa"/>
    <property type="match status" value="1"/>
</dbReference>
<keyword evidence="6 19" id="KW-0420">Kringle</keyword>
<dbReference type="InterPro" id="IPR000001">
    <property type="entry name" value="Kringle"/>
</dbReference>
<feature type="disulfide bond" evidence="21">
    <location>
        <begin position="676"/>
        <end position="737"/>
    </location>
</feature>
<dbReference type="FunFam" id="3.10.250.10:FF:000001">
    <property type="entry name" value="Lysyl oxidase 4 isoform X1"/>
    <property type="match status" value="1"/>
</dbReference>
<feature type="disulfide bond" evidence="20">
    <location>
        <begin position="603"/>
        <end position="621"/>
    </location>
</feature>
<comment type="function">
    <text evidence="1">Plays a role in neuronal plasticity and the proteolytic action may subserve structural reorganizations associated with learning and memory operations.</text>
</comment>
<dbReference type="PROSITE" id="PS00021">
    <property type="entry name" value="KRINGLE_1"/>
    <property type="match status" value="1"/>
</dbReference>
<gene>
    <name evidence="29" type="ORF">TTRE_0000033001</name>
</gene>
<evidence type="ECO:0000256" key="7">
    <source>
        <dbReference type="ARBA" id="ARBA00022670"/>
    </source>
</evidence>
<evidence type="ECO:0000256" key="18">
    <source>
        <dbReference type="ARBA" id="ARBA00030576"/>
    </source>
</evidence>
<evidence type="ECO:0000256" key="11">
    <source>
        <dbReference type="ARBA" id="ARBA00022737"/>
    </source>
</evidence>
<dbReference type="InterPro" id="IPR036055">
    <property type="entry name" value="LDL_receptor-like_sf"/>
</dbReference>
<dbReference type="InterPro" id="IPR009003">
    <property type="entry name" value="Peptidase_S1_PA"/>
</dbReference>
<keyword evidence="15" id="KW-0472">Membrane</keyword>
<dbReference type="CDD" id="cd01099">
    <property type="entry name" value="PAN_AP_HGF"/>
    <property type="match status" value="1"/>
</dbReference>
<dbReference type="SUPFAM" id="SSF57440">
    <property type="entry name" value="Kringle-like"/>
    <property type="match status" value="1"/>
</dbReference>
<dbReference type="SMART" id="SM00020">
    <property type="entry name" value="Tryp_SPc"/>
    <property type="match status" value="1"/>
</dbReference>
<dbReference type="Gene3D" id="3.10.250.10">
    <property type="entry name" value="SRCR-like domain"/>
    <property type="match status" value="3"/>
</dbReference>
<dbReference type="Gene3D" id="3.50.4.10">
    <property type="entry name" value="Hepatocyte Growth Factor"/>
    <property type="match status" value="1"/>
</dbReference>
<evidence type="ECO:0000256" key="21">
    <source>
        <dbReference type="PROSITE-ProRule" id="PRU00196"/>
    </source>
</evidence>
<evidence type="ECO:0000259" key="25">
    <source>
        <dbReference type="PROSITE" id="PS50070"/>
    </source>
</evidence>
<feature type="disulfide bond" evidence="21">
    <location>
        <begin position="79"/>
        <end position="143"/>
    </location>
</feature>
<dbReference type="PROSITE" id="PS50041">
    <property type="entry name" value="C_TYPE_LECTIN_2"/>
    <property type="match status" value="1"/>
</dbReference>
<keyword evidence="13 22" id="KW-0720">Serine protease</keyword>
<keyword evidence="5" id="KW-0964">Secreted</keyword>
<feature type="signal peptide" evidence="23">
    <location>
        <begin position="1"/>
        <end position="24"/>
    </location>
</feature>
<dbReference type="InterPro" id="IPR043504">
    <property type="entry name" value="Peptidase_S1_PA_chymotrypsin"/>
</dbReference>
<dbReference type="OrthoDB" id="10012881at2759"/>
<dbReference type="InterPro" id="IPR003609">
    <property type="entry name" value="Pan_app"/>
</dbReference>
<evidence type="ECO:0000256" key="19">
    <source>
        <dbReference type="PROSITE-ProRule" id="PRU00121"/>
    </source>
</evidence>
<feature type="domain" description="SRCR" evidence="27">
    <location>
        <begin position="638"/>
        <end position="738"/>
    </location>
</feature>
<keyword evidence="17" id="KW-0325">Glycoprotein</keyword>
<evidence type="ECO:0000259" key="27">
    <source>
        <dbReference type="PROSITE" id="PS50287"/>
    </source>
</evidence>
<dbReference type="GO" id="GO:0007599">
    <property type="term" value="P:hemostasis"/>
    <property type="evidence" value="ECO:0007669"/>
    <property type="project" value="UniProtKB-KW"/>
</dbReference>
<organism evidence="29 30">
    <name type="scientific">Trichuris trichiura</name>
    <name type="common">Whipworm</name>
    <name type="synonym">Trichocephalus trichiurus</name>
    <dbReference type="NCBI Taxonomy" id="36087"/>
    <lineage>
        <taxon>Eukaryota</taxon>
        <taxon>Metazoa</taxon>
        <taxon>Ecdysozoa</taxon>
        <taxon>Nematoda</taxon>
        <taxon>Enoplea</taxon>
        <taxon>Dorylaimia</taxon>
        <taxon>Trichinellida</taxon>
        <taxon>Trichuridae</taxon>
        <taxon>Trichuris</taxon>
    </lineage>
</organism>
<dbReference type="EMBL" id="HG805814">
    <property type="protein sequence ID" value="CDW52071.1"/>
    <property type="molecule type" value="Genomic_DNA"/>
</dbReference>
<comment type="subcellular location">
    <subcellularLocation>
        <location evidence="2">Membrane</location>
        <topology evidence="2">Single-pass membrane protein</topology>
    </subcellularLocation>
    <subcellularLocation>
        <location evidence="3">Secreted</location>
    </subcellularLocation>
</comment>
<dbReference type="CDD" id="cd00037">
    <property type="entry name" value="CLECT"/>
    <property type="match status" value="1"/>
</dbReference>
<dbReference type="Pfam" id="PF00024">
    <property type="entry name" value="PAN_1"/>
    <property type="match status" value="1"/>
</dbReference>
<dbReference type="Pfam" id="PF00051">
    <property type="entry name" value="Kringle"/>
    <property type="match status" value="1"/>
</dbReference>
<evidence type="ECO:0000256" key="12">
    <source>
        <dbReference type="ARBA" id="ARBA00022801"/>
    </source>
</evidence>
<dbReference type="PROSITE" id="PS00135">
    <property type="entry name" value="TRYPSIN_SER"/>
    <property type="match status" value="1"/>
</dbReference>
<evidence type="ECO:0000313" key="30">
    <source>
        <dbReference type="Proteomes" id="UP000030665"/>
    </source>
</evidence>
<dbReference type="InterPro" id="IPR016186">
    <property type="entry name" value="C-type_lectin-like/link_sf"/>
</dbReference>
<feature type="disulfide bond" evidence="21">
    <location>
        <begin position="663"/>
        <end position="727"/>
    </location>
</feature>
<feature type="disulfide bond" evidence="21">
    <location>
        <begin position="559"/>
        <end position="569"/>
    </location>
</feature>
<evidence type="ECO:0000313" key="29">
    <source>
        <dbReference type="EMBL" id="CDW52071.1"/>
    </source>
</evidence>
<dbReference type="Proteomes" id="UP000030665">
    <property type="component" value="Unassembled WGS sequence"/>
</dbReference>
<dbReference type="Pfam" id="PF00059">
    <property type="entry name" value="Lectin_C"/>
    <property type="match status" value="1"/>
</dbReference>
<dbReference type="Pfam" id="PF00530">
    <property type="entry name" value="SRCR"/>
    <property type="match status" value="3"/>
</dbReference>
<evidence type="ECO:0000256" key="16">
    <source>
        <dbReference type="ARBA" id="ARBA00023157"/>
    </source>
</evidence>
<evidence type="ECO:0000256" key="9">
    <source>
        <dbReference type="ARBA" id="ARBA00022696"/>
    </source>
</evidence>
<dbReference type="PROSITE" id="PS00134">
    <property type="entry name" value="TRYPSIN_HIS"/>
    <property type="match status" value="1"/>
</dbReference>
<dbReference type="InterPro" id="IPR001254">
    <property type="entry name" value="Trypsin_dom"/>
</dbReference>
<dbReference type="Gene3D" id="4.10.400.10">
    <property type="entry name" value="Low-density Lipoprotein Receptor"/>
    <property type="match status" value="1"/>
</dbReference>
<keyword evidence="8" id="KW-0812">Transmembrane</keyword>
<dbReference type="PROSITE" id="PS50070">
    <property type="entry name" value="KRINGLE_2"/>
    <property type="match status" value="1"/>
</dbReference>